<dbReference type="EMBL" id="JANRHJ010000024">
    <property type="protein sequence ID" value="MCR8875257.1"/>
    <property type="molecule type" value="Genomic_DNA"/>
</dbReference>
<keyword evidence="4" id="KW-0472">Membrane</keyword>
<dbReference type="InterPro" id="IPR007452">
    <property type="entry name" value="TamB_C"/>
</dbReference>
<proteinExistence type="predicted"/>
<dbReference type="RefSeq" id="WP_258336290.1">
    <property type="nucleotide sequence ID" value="NZ_JANRHJ010000024.1"/>
</dbReference>
<evidence type="ECO:0000256" key="4">
    <source>
        <dbReference type="ARBA" id="ARBA00023136"/>
    </source>
</evidence>
<protein>
    <submittedName>
        <fullName evidence="6">Translocation/assembly module TamB</fullName>
    </submittedName>
</protein>
<evidence type="ECO:0000256" key="3">
    <source>
        <dbReference type="ARBA" id="ARBA00022989"/>
    </source>
</evidence>
<dbReference type="PANTHER" id="PTHR30441:SF4">
    <property type="entry name" value="PROTEIN ASMA"/>
    <property type="match status" value="1"/>
</dbReference>
<keyword evidence="2" id="KW-0812">Transmembrane</keyword>
<organism evidence="6 7">
    <name type="scientific">Phocaeicola barnesiae</name>
    <dbReference type="NCBI Taxonomy" id="376804"/>
    <lineage>
        <taxon>Bacteria</taxon>
        <taxon>Pseudomonadati</taxon>
        <taxon>Bacteroidota</taxon>
        <taxon>Bacteroidia</taxon>
        <taxon>Bacteroidales</taxon>
        <taxon>Bacteroidaceae</taxon>
        <taxon>Phocaeicola</taxon>
    </lineage>
</organism>
<dbReference type="Proteomes" id="UP001204579">
    <property type="component" value="Unassembled WGS sequence"/>
</dbReference>
<keyword evidence="3" id="KW-1133">Transmembrane helix</keyword>
<evidence type="ECO:0000313" key="6">
    <source>
        <dbReference type="EMBL" id="MCR8875257.1"/>
    </source>
</evidence>
<sequence>MSHFVRIKHTIRFTAILLLTLYFGVILALNIPFVQRKLSIIASNELSKLFRTEVSIGNIDLGLLNRVIISDLQVKDQAGADLLLIPRFSAKIDIPALSQQKIRINSVQLFGLDARLQKTSPTSKPNFQFIIDALASKDTVKKENKIDLRINSILIRRGHVSYDVLTAPPTPGKFNANHLNISDLSAMLSLKALTSDSINAHIRRMSFTEHSGFQLKQLSVGVMANRHSLRTMKFTLELPNSTLKVDTLAAKFTDLSQLTSLSDTLTYRGRLHADVALADLQAFVPAFHEVTSPFQFGMAFHGKGKQVSLSRLRITTPGEGLNIDINGQMDGSDPTREPRFYSEIAKAEIGSEGIEWILRNFTGKTDMPPVLKNIEFIRFNGKVSGVPSQLTMHGDIRSGVGAIQANVTMHKNPQTQARNFSGHVASDSLQLGKLLGKEELLGSTAFDLNLNGLKYQNGRASSYIKGKIATLEYKQYAYKDITLDGEYNPGGFNGRLYMDDENGSIHIDGSFLTEKKSPDFNLKATVRNFRPNNLHLTEKYENTGISLNLNADFTGHNIDDMQGFIAIDSLLLDNPDTEKSYFLQSFRVSANKISEEEKRLSIRSSFLNGDLQGRYSYQTIWPSILRILTRYLPSLFPTDKKLPESTNNFHFNLHLGNSEFLQKVLDIPLQLDMPVTLNGYFDDKDQTLDVKGAFPQFYYKGSYYESGNLLLKNSGDRLEGLIRTTFQTNKGAMINLALNTLVKNDRLYTNLYWGNDAQVTYSGRIGAITQFSHPEKHRKLRTQIDLQPSKFIVNDTVWNIHPSTIRIERDTVEVSNFLFEHNDQFLKINGRLGKTEADSCLVDLQNINLQYVMDIIQFHAVKFYALVSGKVHLKHVLAEPDILADLEAKDFSLNDALLGQAKIGGAWDKEIGGIRLNADIWNDTVFTRVNGYVSPKLKGLDLNIEAGGTDLAFLQPFIKGIFSDTHGAAYGNVRLFGPFSGLDLEGDVKANMGFKVDILNTRFEASADSVHITPGSFQFKNVQLKDPEGHTGTVDGELNHTKLKNLAYRFHFNARNMLVYSTDDATPEFPFYGHIYSTGNVSLRGGDNTLVVEGDVRADNRTSFTYVLGAAAEATSNQFITFVDKTPRRRQEVEVPDFFHTKAKTAQEDNDTPMDIHINLQIEPTEQAQMKIIMDPVAGDNISGTGTGNLRISFFNKGEFQIFGNYIISEGIYKLSMQNVIRKDFTLSPGGTVTFNGDPRTANLNVQAVYTVNSASLNDLIQDATTSRGNIRVNCIMNLSGPMTSPNLSFDLELPTVNEEDQELVRSLTSTEDQMNTQIIYLLGIGKFYPYDNGAGNTQSSATSSLAFSTLSGQLNNMLSQVIDSQNWNIGTNLSTGQNGWNNVEAEAFLSGRLLNNRLILNGNFGYKENTLANTNFIGDFEAIWLLTRNGEFRLRGYNQTNDRYFTKSTLTTQGIGLIYKKDFTDWKELLDWFLHRRKMRKSDSDKKTEKQ</sequence>
<evidence type="ECO:0000313" key="7">
    <source>
        <dbReference type="Proteomes" id="UP001204579"/>
    </source>
</evidence>
<keyword evidence="7" id="KW-1185">Reference proteome</keyword>
<feature type="domain" description="Translocation and assembly module TamB C-terminal" evidence="5">
    <location>
        <begin position="1025"/>
        <end position="1464"/>
    </location>
</feature>
<gene>
    <name evidence="6" type="ORF">NW209_14795</name>
</gene>
<comment type="subcellular location">
    <subcellularLocation>
        <location evidence="1">Membrane</location>
        <topology evidence="1">Single-pass membrane protein</topology>
    </subcellularLocation>
</comment>
<name>A0AAW5N9F0_9BACT</name>
<accession>A0AAW5N9F0</accession>
<dbReference type="PANTHER" id="PTHR30441">
    <property type="entry name" value="DUF748 DOMAIN-CONTAINING PROTEIN"/>
    <property type="match status" value="1"/>
</dbReference>
<evidence type="ECO:0000256" key="2">
    <source>
        <dbReference type="ARBA" id="ARBA00022692"/>
    </source>
</evidence>
<dbReference type="InterPro" id="IPR052894">
    <property type="entry name" value="AsmA-related"/>
</dbReference>
<dbReference type="Pfam" id="PF04357">
    <property type="entry name" value="TamB"/>
    <property type="match status" value="1"/>
</dbReference>
<dbReference type="GO" id="GO:0009306">
    <property type="term" value="P:protein secretion"/>
    <property type="evidence" value="ECO:0007669"/>
    <property type="project" value="InterPro"/>
</dbReference>
<dbReference type="GO" id="GO:0005886">
    <property type="term" value="C:plasma membrane"/>
    <property type="evidence" value="ECO:0007669"/>
    <property type="project" value="InterPro"/>
</dbReference>
<evidence type="ECO:0000259" key="5">
    <source>
        <dbReference type="Pfam" id="PF04357"/>
    </source>
</evidence>
<evidence type="ECO:0000256" key="1">
    <source>
        <dbReference type="ARBA" id="ARBA00004167"/>
    </source>
</evidence>
<reference evidence="6 7" key="1">
    <citation type="submission" date="2022-08" db="EMBL/GenBank/DDBJ databases">
        <authorList>
            <person name="Zeman M."/>
            <person name="Kubasova T."/>
        </authorList>
    </citation>
    <scope>NUCLEOTIDE SEQUENCE [LARGE SCALE GENOMIC DNA]</scope>
    <source>
        <strain evidence="6 7">ET62</strain>
    </source>
</reference>
<dbReference type="GO" id="GO:0090313">
    <property type="term" value="P:regulation of protein targeting to membrane"/>
    <property type="evidence" value="ECO:0007669"/>
    <property type="project" value="TreeGrafter"/>
</dbReference>
<comment type="caution">
    <text evidence="6">The sequence shown here is derived from an EMBL/GenBank/DDBJ whole genome shotgun (WGS) entry which is preliminary data.</text>
</comment>